<evidence type="ECO:0000313" key="3">
    <source>
        <dbReference type="Proteomes" id="UP001519460"/>
    </source>
</evidence>
<organism evidence="2 3">
    <name type="scientific">Batillaria attramentaria</name>
    <dbReference type="NCBI Taxonomy" id="370345"/>
    <lineage>
        <taxon>Eukaryota</taxon>
        <taxon>Metazoa</taxon>
        <taxon>Spiralia</taxon>
        <taxon>Lophotrochozoa</taxon>
        <taxon>Mollusca</taxon>
        <taxon>Gastropoda</taxon>
        <taxon>Caenogastropoda</taxon>
        <taxon>Sorbeoconcha</taxon>
        <taxon>Cerithioidea</taxon>
        <taxon>Batillariidae</taxon>
        <taxon>Batillaria</taxon>
    </lineage>
</organism>
<evidence type="ECO:0000313" key="2">
    <source>
        <dbReference type="EMBL" id="KAK7474114.1"/>
    </source>
</evidence>
<dbReference type="Proteomes" id="UP001519460">
    <property type="component" value="Unassembled WGS sequence"/>
</dbReference>
<dbReference type="AlphaFoldDB" id="A0ABD0JGI8"/>
<keyword evidence="3" id="KW-1185">Reference proteome</keyword>
<protein>
    <submittedName>
        <fullName evidence="2">Uncharacterized protein</fullName>
    </submittedName>
</protein>
<gene>
    <name evidence="2" type="ORF">BaRGS_00034643</name>
</gene>
<reference evidence="2 3" key="1">
    <citation type="journal article" date="2023" name="Sci. Data">
        <title>Genome assembly of the Korean intertidal mud-creeper Batillaria attramentaria.</title>
        <authorList>
            <person name="Patra A.K."/>
            <person name="Ho P.T."/>
            <person name="Jun S."/>
            <person name="Lee S.J."/>
            <person name="Kim Y."/>
            <person name="Won Y.J."/>
        </authorList>
    </citation>
    <scope>NUCLEOTIDE SEQUENCE [LARGE SCALE GENOMIC DNA]</scope>
    <source>
        <strain evidence="2">Wonlab-2016</strain>
    </source>
</reference>
<proteinExistence type="predicted"/>
<accession>A0ABD0JGI8</accession>
<comment type="caution">
    <text evidence="2">The sequence shown here is derived from an EMBL/GenBank/DDBJ whole genome shotgun (WGS) entry which is preliminary data.</text>
</comment>
<feature type="region of interest" description="Disordered" evidence="1">
    <location>
        <begin position="1"/>
        <end position="23"/>
    </location>
</feature>
<name>A0ABD0JGI8_9CAEN</name>
<evidence type="ECO:0000256" key="1">
    <source>
        <dbReference type="SAM" id="MobiDB-lite"/>
    </source>
</evidence>
<feature type="non-terminal residue" evidence="2">
    <location>
        <position position="1"/>
    </location>
</feature>
<dbReference type="EMBL" id="JACVVK020000447">
    <property type="protein sequence ID" value="KAK7474114.1"/>
    <property type="molecule type" value="Genomic_DNA"/>
</dbReference>
<sequence>PQTGQDHLEGWAVRREQGGSDERAGVVGAANTHEEMGGGGGLMCGFALLSLVANAGSSVNIQSSSHQAAEAPTASIRSIFRSTVFTLRNKSGLSPYLCVTPKLPGQKLKLISMYFVNFFRP</sequence>